<evidence type="ECO:0000313" key="2">
    <source>
        <dbReference type="Proteomes" id="UP000663992"/>
    </source>
</evidence>
<organism evidence="1 2">
    <name type="scientific">Bowmanella yangjiangensis</name>
    <dbReference type="NCBI Taxonomy" id="2811230"/>
    <lineage>
        <taxon>Bacteria</taxon>
        <taxon>Pseudomonadati</taxon>
        <taxon>Pseudomonadota</taxon>
        <taxon>Gammaproteobacteria</taxon>
        <taxon>Alteromonadales</taxon>
        <taxon>Alteromonadaceae</taxon>
        <taxon>Bowmanella</taxon>
    </lineage>
</organism>
<evidence type="ECO:0000313" key="1">
    <source>
        <dbReference type="EMBL" id="MBN7822375.1"/>
    </source>
</evidence>
<dbReference type="RefSeq" id="WP_206596311.1">
    <property type="nucleotide sequence ID" value="NZ_JAFKCS010000058.1"/>
</dbReference>
<proteinExistence type="predicted"/>
<sequence length="135" mass="15170">MAEPIQTLIWSWCGAEEKAKINALLALGNALYKLALSPAEKDALLPDCIHCELLNQYFDSDGVFLKTCSEEVPQELVLIIKDLTSLLETLPPEEAVCFSRSIFGLPNWLKVQELSSRALQLIEWGEISRHEQQLS</sequence>
<dbReference type="EMBL" id="JAFKCS010000058">
    <property type="protein sequence ID" value="MBN7822375.1"/>
    <property type="molecule type" value="Genomic_DNA"/>
</dbReference>
<protein>
    <submittedName>
        <fullName evidence="1">Uncharacterized protein</fullName>
    </submittedName>
</protein>
<name>A0ABS3D0R3_9ALTE</name>
<gene>
    <name evidence="1" type="ORF">J0A65_21090</name>
</gene>
<comment type="caution">
    <text evidence="1">The sequence shown here is derived from an EMBL/GenBank/DDBJ whole genome shotgun (WGS) entry which is preliminary data.</text>
</comment>
<accession>A0ABS3D0R3</accession>
<keyword evidence="2" id="KW-1185">Reference proteome</keyword>
<reference evidence="1 2" key="1">
    <citation type="submission" date="2021-03" db="EMBL/GenBank/DDBJ databases">
        <title>novel species isolated from a fishpond in China.</title>
        <authorList>
            <person name="Lu H."/>
            <person name="Cai Z."/>
        </authorList>
    </citation>
    <scope>NUCLEOTIDE SEQUENCE [LARGE SCALE GENOMIC DNA]</scope>
    <source>
        <strain evidence="1 2">Y57</strain>
    </source>
</reference>
<dbReference type="Proteomes" id="UP000663992">
    <property type="component" value="Unassembled WGS sequence"/>
</dbReference>